<evidence type="ECO:0000313" key="5">
    <source>
        <dbReference type="Proteomes" id="UP000192721"/>
    </source>
</evidence>
<feature type="domain" description="Response regulatory" evidence="2">
    <location>
        <begin position="3"/>
        <end position="125"/>
    </location>
</feature>
<dbReference type="RefSeq" id="WP_043631051.1">
    <property type="nucleotide sequence ID" value="NZ_JBBIGS010000024.1"/>
</dbReference>
<dbReference type="PROSITE" id="PS50883">
    <property type="entry name" value="EAL"/>
    <property type="match status" value="1"/>
</dbReference>
<dbReference type="Pfam" id="PF00072">
    <property type="entry name" value="Response_reg"/>
    <property type="match status" value="1"/>
</dbReference>
<organism evidence="4 5">
    <name type="scientific">Chromobacterium haemolyticum</name>
    <dbReference type="NCBI Taxonomy" id="394935"/>
    <lineage>
        <taxon>Bacteria</taxon>
        <taxon>Pseudomonadati</taxon>
        <taxon>Pseudomonadota</taxon>
        <taxon>Betaproteobacteria</taxon>
        <taxon>Neisseriales</taxon>
        <taxon>Chromobacteriaceae</taxon>
        <taxon>Chromobacterium</taxon>
    </lineage>
</organism>
<dbReference type="InterPro" id="IPR001633">
    <property type="entry name" value="EAL_dom"/>
</dbReference>
<dbReference type="EMBL" id="MUKV01000005">
    <property type="protein sequence ID" value="OQS42446.1"/>
    <property type="molecule type" value="Genomic_DNA"/>
</dbReference>
<dbReference type="SUPFAM" id="SSF141868">
    <property type="entry name" value="EAL domain-like"/>
    <property type="match status" value="1"/>
</dbReference>
<comment type="caution">
    <text evidence="4">The sequence shown here is derived from an EMBL/GenBank/DDBJ whole genome shotgun (WGS) entry which is preliminary data.</text>
</comment>
<sequence length="405" mass="44065">MPQILVVDDEAISRQFLTAVLRQMGMSKISEAVDGLDALMQLDAGDRAFDLIFCDLDMPRMDGVEFVRHLGERAYQGKLLITSGFDERVLDSVADLARMYALRLCGVLPKPVNPEQLRAMLAAPIAAGEALCLPMERINSEELRLGIERGEVVPFFQPQVDVACGRVLSVEVLARWLHPQLGLLGPLQFIELAEQSGLITQMTKRLFADAAQALKRLDARKRLNMSVNLSMQSLKDSSLVTSLVSIARETGLEMSRVTFEVTESGVMADPASALEIMTRLRLKGAGLAIDDFGTGFASMDRLTRIPFTELKIDKGFVIDAAGNATNRSIFLGSVELGRRLGLKVVAEGVASEAEWALCREFGVSAAQGSLISPPVDEASFAEWLASCGGDVSQSARDWIFIATPT</sequence>
<dbReference type="InterPro" id="IPR001789">
    <property type="entry name" value="Sig_transdc_resp-reg_receiver"/>
</dbReference>
<dbReference type="SUPFAM" id="SSF52172">
    <property type="entry name" value="CheY-like"/>
    <property type="match status" value="1"/>
</dbReference>
<dbReference type="PANTHER" id="PTHR33121:SF70">
    <property type="entry name" value="SIGNALING PROTEIN YKOW"/>
    <property type="match status" value="1"/>
</dbReference>
<evidence type="ECO:0000259" key="2">
    <source>
        <dbReference type="PROSITE" id="PS50110"/>
    </source>
</evidence>
<evidence type="ECO:0008006" key="6">
    <source>
        <dbReference type="Google" id="ProtNLM"/>
    </source>
</evidence>
<dbReference type="Proteomes" id="UP000192721">
    <property type="component" value="Unassembled WGS sequence"/>
</dbReference>
<protein>
    <recommendedName>
        <fullName evidence="6">Diguanylate phosphodiesterase</fullName>
    </recommendedName>
</protein>
<dbReference type="GO" id="GO:0071111">
    <property type="term" value="F:cyclic-guanylate-specific phosphodiesterase activity"/>
    <property type="evidence" value="ECO:0007669"/>
    <property type="project" value="InterPro"/>
</dbReference>
<evidence type="ECO:0000313" key="4">
    <source>
        <dbReference type="EMBL" id="OQS42446.1"/>
    </source>
</evidence>
<dbReference type="Pfam" id="PF00563">
    <property type="entry name" value="EAL"/>
    <property type="match status" value="1"/>
</dbReference>
<dbReference type="PROSITE" id="PS50110">
    <property type="entry name" value="RESPONSE_REGULATORY"/>
    <property type="match status" value="1"/>
</dbReference>
<keyword evidence="1" id="KW-0597">Phosphoprotein</keyword>
<dbReference type="GO" id="GO:0000160">
    <property type="term" value="P:phosphorelay signal transduction system"/>
    <property type="evidence" value="ECO:0007669"/>
    <property type="project" value="InterPro"/>
</dbReference>
<dbReference type="InterPro" id="IPR035919">
    <property type="entry name" value="EAL_sf"/>
</dbReference>
<dbReference type="InterPro" id="IPR011006">
    <property type="entry name" value="CheY-like_superfamily"/>
</dbReference>
<dbReference type="SMART" id="SM00052">
    <property type="entry name" value="EAL"/>
    <property type="match status" value="1"/>
</dbReference>
<dbReference type="Gene3D" id="3.40.50.2300">
    <property type="match status" value="1"/>
</dbReference>
<reference evidence="4 5" key="1">
    <citation type="submission" date="2017-02" db="EMBL/GenBank/DDBJ databases">
        <title>Chromobacterium haemolyticum H5244.</title>
        <authorList>
            <person name="Gulvik C.A."/>
        </authorList>
    </citation>
    <scope>NUCLEOTIDE SEQUENCE [LARGE SCALE GENOMIC DNA]</scope>
    <source>
        <strain evidence="4 5">H5244</strain>
    </source>
</reference>
<dbReference type="AlphaFoldDB" id="A0A1W0D635"/>
<gene>
    <name evidence="4" type="ORF">B0T45_06590</name>
</gene>
<feature type="modified residue" description="4-aspartylphosphate" evidence="1">
    <location>
        <position position="55"/>
    </location>
</feature>
<evidence type="ECO:0000256" key="1">
    <source>
        <dbReference type="PROSITE-ProRule" id="PRU00169"/>
    </source>
</evidence>
<proteinExistence type="predicted"/>
<dbReference type="Gene3D" id="3.20.20.450">
    <property type="entry name" value="EAL domain"/>
    <property type="match status" value="1"/>
</dbReference>
<dbReference type="InterPro" id="IPR050706">
    <property type="entry name" value="Cyclic-di-GMP_PDE-like"/>
</dbReference>
<dbReference type="SMART" id="SM00448">
    <property type="entry name" value="REC"/>
    <property type="match status" value="1"/>
</dbReference>
<feature type="domain" description="EAL" evidence="3">
    <location>
        <begin position="136"/>
        <end position="388"/>
    </location>
</feature>
<accession>A0A1W0D635</accession>
<dbReference type="CDD" id="cd01948">
    <property type="entry name" value="EAL"/>
    <property type="match status" value="1"/>
</dbReference>
<dbReference type="PANTHER" id="PTHR33121">
    <property type="entry name" value="CYCLIC DI-GMP PHOSPHODIESTERASE PDEF"/>
    <property type="match status" value="1"/>
</dbReference>
<evidence type="ECO:0000259" key="3">
    <source>
        <dbReference type="PROSITE" id="PS50883"/>
    </source>
</evidence>
<name>A0A1W0D635_9NEIS</name>